<accession>A0A1R4HFI1</accession>
<organism evidence="1 2">
    <name type="scientific">Crenothrix polyspora</name>
    <dbReference type="NCBI Taxonomy" id="360316"/>
    <lineage>
        <taxon>Bacteria</taxon>
        <taxon>Pseudomonadati</taxon>
        <taxon>Pseudomonadota</taxon>
        <taxon>Gammaproteobacteria</taxon>
        <taxon>Methylococcales</taxon>
        <taxon>Crenotrichaceae</taxon>
        <taxon>Crenothrix</taxon>
    </lineage>
</organism>
<sequence>MPIELLPWQVSIDFLIPYKPFFDLLQDIAAIDREERLPNTAPVTQQNAQNARTVKAIRFGYSGHIKKLLQSSIKF</sequence>
<evidence type="ECO:0000313" key="1">
    <source>
        <dbReference type="EMBL" id="SJM94973.1"/>
    </source>
</evidence>
<dbReference type="RefSeq" id="WP_087144576.1">
    <property type="nucleotide sequence ID" value="NZ_FUKI01000139.1"/>
</dbReference>
<evidence type="ECO:0000313" key="2">
    <source>
        <dbReference type="Proteomes" id="UP000195667"/>
    </source>
</evidence>
<name>A0A1R4HFI1_9GAMM</name>
<gene>
    <name evidence="1" type="ORF">CRENPOLYSF1_610032</name>
</gene>
<dbReference type="Proteomes" id="UP000195667">
    <property type="component" value="Unassembled WGS sequence"/>
</dbReference>
<protein>
    <submittedName>
        <fullName evidence="1">Uncharacterized protein</fullName>
    </submittedName>
</protein>
<dbReference type="AlphaFoldDB" id="A0A1R4HFI1"/>
<dbReference type="EMBL" id="FUKI01000139">
    <property type="protein sequence ID" value="SJM94973.1"/>
    <property type="molecule type" value="Genomic_DNA"/>
</dbReference>
<keyword evidence="2" id="KW-1185">Reference proteome</keyword>
<reference evidence="2" key="1">
    <citation type="submission" date="2017-02" db="EMBL/GenBank/DDBJ databases">
        <authorList>
            <person name="Daims H."/>
        </authorList>
    </citation>
    <scope>NUCLEOTIDE SEQUENCE [LARGE SCALE GENOMIC DNA]</scope>
</reference>
<proteinExistence type="predicted"/>